<feature type="domain" description="Carbohydrate kinase PfkB" evidence="6">
    <location>
        <begin position="5"/>
        <end position="297"/>
    </location>
</feature>
<name>A0A1H1SN72_9ACTN</name>
<dbReference type="OrthoDB" id="9795789at2"/>
<keyword evidence="5" id="KW-0067">ATP-binding</keyword>
<dbReference type="RefSeq" id="WP_091729058.1">
    <property type="nucleotide sequence ID" value="NZ_LT629757.1"/>
</dbReference>
<dbReference type="STRING" id="642780.SAMN04488570_1999"/>
<gene>
    <name evidence="7" type="ORF">SAMN04488570_1999</name>
</gene>
<keyword evidence="8" id="KW-1185">Reference proteome</keyword>
<organism evidence="7 8">
    <name type="scientific">Nocardioides scoriae</name>
    <dbReference type="NCBI Taxonomy" id="642780"/>
    <lineage>
        <taxon>Bacteria</taxon>
        <taxon>Bacillati</taxon>
        <taxon>Actinomycetota</taxon>
        <taxon>Actinomycetes</taxon>
        <taxon>Propionibacteriales</taxon>
        <taxon>Nocardioidaceae</taxon>
        <taxon>Nocardioides</taxon>
    </lineage>
</organism>
<dbReference type="InterPro" id="IPR029056">
    <property type="entry name" value="Ribokinase-like"/>
</dbReference>
<dbReference type="Pfam" id="PF00294">
    <property type="entry name" value="PfkB"/>
    <property type="match status" value="1"/>
</dbReference>
<comment type="similarity">
    <text evidence="1">Belongs to the carbohydrate kinase PfkB family.</text>
</comment>
<evidence type="ECO:0000313" key="7">
    <source>
        <dbReference type="EMBL" id="SDS49303.1"/>
    </source>
</evidence>
<evidence type="ECO:0000313" key="8">
    <source>
        <dbReference type="Proteomes" id="UP000198859"/>
    </source>
</evidence>
<dbReference type="Proteomes" id="UP000198859">
    <property type="component" value="Chromosome I"/>
</dbReference>
<dbReference type="CDD" id="cd01167">
    <property type="entry name" value="bac_FRK"/>
    <property type="match status" value="1"/>
</dbReference>
<dbReference type="EMBL" id="LT629757">
    <property type="protein sequence ID" value="SDS49303.1"/>
    <property type="molecule type" value="Genomic_DNA"/>
</dbReference>
<dbReference type="AlphaFoldDB" id="A0A1H1SN72"/>
<evidence type="ECO:0000256" key="4">
    <source>
        <dbReference type="ARBA" id="ARBA00022777"/>
    </source>
</evidence>
<evidence type="ECO:0000256" key="5">
    <source>
        <dbReference type="ARBA" id="ARBA00022840"/>
    </source>
</evidence>
<evidence type="ECO:0000259" key="6">
    <source>
        <dbReference type="Pfam" id="PF00294"/>
    </source>
</evidence>
<proteinExistence type="inferred from homology"/>
<evidence type="ECO:0000256" key="3">
    <source>
        <dbReference type="ARBA" id="ARBA00022741"/>
    </source>
</evidence>
<keyword evidence="4 7" id="KW-0418">Kinase</keyword>
<keyword evidence="2" id="KW-0808">Transferase</keyword>
<dbReference type="GO" id="GO:0005524">
    <property type="term" value="F:ATP binding"/>
    <property type="evidence" value="ECO:0007669"/>
    <property type="project" value="UniProtKB-KW"/>
</dbReference>
<accession>A0A1H1SN72</accession>
<keyword evidence="3" id="KW-0547">Nucleotide-binding</keyword>
<evidence type="ECO:0000256" key="2">
    <source>
        <dbReference type="ARBA" id="ARBA00022679"/>
    </source>
</evidence>
<dbReference type="PANTHER" id="PTHR43085">
    <property type="entry name" value="HEXOKINASE FAMILY MEMBER"/>
    <property type="match status" value="1"/>
</dbReference>
<dbReference type="Gene3D" id="3.40.1190.20">
    <property type="match status" value="1"/>
</dbReference>
<dbReference type="GO" id="GO:0016301">
    <property type="term" value="F:kinase activity"/>
    <property type="evidence" value="ECO:0007669"/>
    <property type="project" value="UniProtKB-KW"/>
</dbReference>
<dbReference type="InterPro" id="IPR011611">
    <property type="entry name" value="PfkB_dom"/>
</dbReference>
<sequence length="308" mass="32480">MSEQMVVVAGESLVDVVLDHDGDSTETPGGSPLNVAVGLARLDVPATLITQVGDDERAGVVVGHVTASGAEIVAAPTSSGRTSVATAHLDATGAARYEFELDWSLPRQELPICRALHVGSLGTLLEPGRESVRDLVEQACERELFVSFDANLRETFVDDRAEVWRQVRELGARCTLVKLSDEDAELLDPSQAPDDVARTLLEGERTDLVLLTRGPDGATAYCAGGEFSVAPRTTHVVDTVGAGDAFMAGTLAQLHDLGVLTPGTQELPADEASLTRLLAGAVEIAAITCERRGANPPRRSELPTGWPG</sequence>
<dbReference type="PANTHER" id="PTHR43085:SF1">
    <property type="entry name" value="PSEUDOURIDINE KINASE-RELATED"/>
    <property type="match status" value="1"/>
</dbReference>
<reference evidence="8" key="1">
    <citation type="submission" date="2016-10" db="EMBL/GenBank/DDBJ databases">
        <authorList>
            <person name="Varghese N."/>
            <person name="Submissions S."/>
        </authorList>
    </citation>
    <scope>NUCLEOTIDE SEQUENCE [LARGE SCALE GENOMIC DNA]</scope>
    <source>
        <strain evidence="8">DSM 22127</strain>
    </source>
</reference>
<evidence type="ECO:0000256" key="1">
    <source>
        <dbReference type="ARBA" id="ARBA00010688"/>
    </source>
</evidence>
<dbReference type="SUPFAM" id="SSF53613">
    <property type="entry name" value="Ribokinase-like"/>
    <property type="match status" value="1"/>
</dbReference>
<dbReference type="InterPro" id="IPR050306">
    <property type="entry name" value="PfkB_Carbo_kinase"/>
</dbReference>
<protein>
    <submittedName>
        <fullName evidence="7">Fructokinase</fullName>
    </submittedName>
</protein>